<gene>
    <name evidence="2" type="ORF">JJ685_01355</name>
</gene>
<evidence type="ECO:0000256" key="1">
    <source>
        <dbReference type="SAM" id="Phobius"/>
    </source>
</evidence>
<protein>
    <submittedName>
        <fullName evidence="2">Uncharacterized protein</fullName>
    </submittedName>
</protein>
<dbReference type="RefSeq" id="WP_201672378.1">
    <property type="nucleotide sequence ID" value="NZ_JAEQNE010000001.1"/>
</dbReference>
<name>A0A936YSP8_9BURK</name>
<keyword evidence="1" id="KW-0812">Transmembrane</keyword>
<keyword evidence="3" id="KW-1185">Reference proteome</keyword>
<proteinExistence type="predicted"/>
<keyword evidence="1" id="KW-1133">Transmembrane helix</keyword>
<keyword evidence="1" id="KW-0472">Membrane</keyword>
<accession>A0A936YSP8</accession>
<comment type="caution">
    <text evidence="2">The sequence shown here is derived from an EMBL/GenBank/DDBJ whole genome shotgun (WGS) entry which is preliminary data.</text>
</comment>
<feature type="transmembrane region" description="Helical" evidence="1">
    <location>
        <begin position="30"/>
        <end position="51"/>
    </location>
</feature>
<dbReference type="EMBL" id="JAEQNE010000001">
    <property type="protein sequence ID" value="MBL0389780.1"/>
    <property type="molecule type" value="Genomic_DNA"/>
</dbReference>
<evidence type="ECO:0000313" key="2">
    <source>
        <dbReference type="EMBL" id="MBL0389780.1"/>
    </source>
</evidence>
<reference evidence="2 3" key="1">
    <citation type="journal article" date="2017" name="Int. J. Syst. Evol. Microbiol.">
        <title>Ramlibacter monticola sp. nov., isolated from forest soil.</title>
        <authorList>
            <person name="Chaudhary D.K."/>
            <person name="Kim J."/>
        </authorList>
    </citation>
    <scope>NUCLEOTIDE SEQUENCE [LARGE SCALE GENOMIC DNA]</scope>
    <source>
        <strain evidence="2 3">KACC 19175</strain>
    </source>
</reference>
<organism evidence="2 3">
    <name type="scientific">Ramlibacter monticola</name>
    <dbReference type="NCBI Taxonomy" id="1926872"/>
    <lineage>
        <taxon>Bacteria</taxon>
        <taxon>Pseudomonadati</taxon>
        <taxon>Pseudomonadota</taxon>
        <taxon>Betaproteobacteria</taxon>
        <taxon>Burkholderiales</taxon>
        <taxon>Comamonadaceae</taxon>
        <taxon>Ramlibacter</taxon>
    </lineage>
</organism>
<evidence type="ECO:0000313" key="3">
    <source>
        <dbReference type="Proteomes" id="UP000599109"/>
    </source>
</evidence>
<sequence length="88" mass="9657">MRFVLYGLAWVCILVAAVFAGFAITGPWYGHLAKVMLVVGLLFGVAGNIVVRKTTRKCTHCGERTDRFLAVCQNCGTSLSGWAQLQRH</sequence>
<dbReference type="AlphaFoldDB" id="A0A936YSP8"/>
<dbReference type="Proteomes" id="UP000599109">
    <property type="component" value="Unassembled WGS sequence"/>
</dbReference>